<dbReference type="SUPFAM" id="SSF51306">
    <property type="entry name" value="LexA/Signal peptidase"/>
    <property type="match status" value="1"/>
</dbReference>
<accession>A0A443LNA1</accession>
<gene>
    <name evidence="5" type="ORF">EOW65_06705</name>
</gene>
<evidence type="ECO:0000313" key="5">
    <source>
        <dbReference type="EMBL" id="RWR50637.1"/>
    </source>
</evidence>
<evidence type="ECO:0000256" key="1">
    <source>
        <dbReference type="ARBA" id="ARBA00023015"/>
    </source>
</evidence>
<dbReference type="PROSITE" id="PS50943">
    <property type="entry name" value="HTH_CROC1"/>
    <property type="match status" value="1"/>
</dbReference>
<protein>
    <submittedName>
        <fullName evidence="5">LexA family transcriptional regulator</fullName>
    </submittedName>
</protein>
<evidence type="ECO:0000256" key="3">
    <source>
        <dbReference type="ARBA" id="ARBA00023163"/>
    </source>
</evidence>
<keyword evidence="3" id="KW-0804">Transcription</keyword>
<dbReference type="PANTHER" id="PTHR40661">
    <property type="match status" value="1"/>
</dbReference>
<dbReference type="Pfam" id="PF00717">
    <property type="entry name" value="Peptidase_S24"/>
    <property type="match status" value="1"/>
</dbReference>
<keyword evidence="6" id="KW-1185">Reference proteome</keyword>
<dbReference type="PANTHER" id="PTHR40661:SF3">
    <property type="entry name" value="FELS-1 PROPHAGE TRANSCRIPTIONAL REGULATOR"/>
    <property type="match status" value="1"/>
</dbReference>
<comment type="caution">
    <text evidence="5">The sequence shown here is derived from an EMBL/GenBank/DDBJ whole genome shotgun (WGS) entry which is preliminary data.</text>
</comment>
<dbReference type="CDD" id="cd00093">
    <property type="entry name" value="HTH_XRE"/>
    <property type="match status" value="1"/>
</dbReference>
<evidence type="ECO:0000259" key="4">
    <source>
        <dbReference type="PROSITE" id="PS50943"/>
    </source>
</evidence>
<evidence type="ECO:0000256" key="2">
    <source>
        <dbReference type="ARBA" id="ARBA00023125"/>
    </source>
</evidence>
<dbReference type="InterPro" id="IPR001387">
    <property type="entry name" value="Cro/C1-type_HTH"/>
</dbReference>
<dbReference type="CDD" id="cd06529">
    <property type="entry name" value="S24_LexA-like"/>
    <property type="match status" value="1"/>
</dbReference>
<dbReference type="Proteomes" id="UP000286594">
    <property type="component" value="Unassembled WGS sequence"/>
</dbReference>
<organism evidence="5 6">
    <name type="scientific">Paenirhodobacter ferrireducens</name>
    <dbReference type="NCBI Taxonomy" id="1215032"/>
    <lineage>
        <taxon>Bacteria</taxon>
        <taxon>Pseudomonadati</taxon>
        <taxon>Pseudomonadota</taxon>
        <taxon>Alphaproteobacteria</taxon>
        <taxon>Rhodobacterales</taxon>
        <taxon>Rhodobacter group</taxon>
        <taxon>Paenirhodobacter</taxon>
    </lineage>
</organism>
<dbReference type="InterPro" id="IPR010982">
    <property type="entry name" value="Lambda_DNA-bd_dom_sf"/>
</dbReference>
<dbReference type="OrthoDB" id="528805at2"/>
<feature type="domain" description="HTH cro/C1-type" evidence="4">
    <location>
        <begin position="29"/>
        <end position="71"/>
    </location>
</feature>
<evidence type="ECO:0000313" key="6">
    <source>
        <dbReference type="Proteomes" id="UP000286594"/>
    </source>
</evidence>
<dbReference type="Gene3D" id="2.10.109.10">
    <property type="entry name" value="Umud Fragment, subunit A"/>
    <property type="match status" value="1"/>
</dbReference>
<sequence length="238" mass="26555">MARPEVEPQTPLAKRLRDVRKALGDPERAAFAEGLEISKSTIAFYERGERTPDANVLRLYRDRHGVDMNWLISGEGEMFMPGSATDHAQYLANNDLNRPDFVRLPIYNEIQASAGPGATVPATEQADGVVAFARPFLRDLGATPDRCSIIWARGDSMQPTIPDGSILVVDCSQTDVVNGCIYVLNVDDDLLVKRVRRRLDATIEIVSDNSMYPPESLRAEQLRHLRVVGRVVYFCRTP</sequence>
<proteinExistence type="predicted"/>
<keyword evidence="2" id="KW-0238">DNA-binding</keyword>
<dbReference type="InterPro" id="IPR039418">
    <property type="entry name" value="LexA-like"/>
</dbReference>
<dbReference type="InterPro" id="IPR036286">
    <property type="entry name" value="LexA/Signal_pep-like_sf"/>
</dbReference>
<dbReference type="Gene3D" id="1.10.260.40">
    <property type="entry name" value="lambda repressor-like DNA-binding domains"/>
    <property type="match status" value="1"/>
</dbReference>
<dbReference type="SMART" id="SM00530">
    <property type="entry name" value="HTH_XRE"/>
    <property type="match status" value="1"/>
</dbReference>
<dbReference type="EMBL" id="SAVB01000006">
    <property type="protein sequence ID" value="RWR50637.1"/>
    <property type="molecule type" value="Genomic_DNA"/>
</dbReference>
<dbReference type="GO" id="GO:0003677">
    <property type="term" value="F:DNA binding"/>
    <property type="evidence" value="ECO:0007669"/>
    <property type="project" value="UniProtKB-KW"/>
</dbReference>
<dbReference type="SUPFAM" id="SSF47413">
    <property type="entry name" value="lambda repressor-like DNA-binding domains"/>
    <property type="match status" value="1"/>
</dbReference>
<name>A0A443LNA1_9RHOB</name>
<dbReference type="InterPro" id="IPR015927">
    <property type="entry name" value="Peptidase_S24_S26A/B/C"/>
</dbReference>
<reference evidence="5 6" key="1">
    <citation type="submission" date="2019-01" db="EMBL/GenBank/DDBJ databases">
        <title>Sinorhodobacter populi sp. nov. isolated from the symptomatic bark tissue of Populus euramericana canker.</title>
        <authorList>
            <person name="Xu G."/>
        </authorList>
    </citation>
    <scope>NUCLEOTIDE SEQUENCE [LARGE SCALE GENOMIC DNA]</scope>
    <source>
        <strain evidence="5 6">CCTCC AB2012026</strain>
    </source>
</reference>
<dbReference type="AlphaFoldDB" id="A0A443LNA1"/>
<keyword evidence="1" id="KW-0805">Transcription regulation</keyword>
<dbReference type="Pfam" id="PF01381">
    <property type="entry name" value="HTH_3"/>
    <property type="match status" value="1"/>
</dbReference>